<feature type="compositionally biased region" description="Acidic residues" evidence="4">
    <location>
        <begin position="638"/>
        <end position="657"/>
    </location>
</feature>
<dbReference type="InterPro" id="IPR042121">
    <property type="entry name" value="MutL_C_regsub"/>
</dbReference>
<feature type="compositionally biased region" description="Acidic residues" evidence="4">
    <location>
        <begin position="552"/>
        <end position="568"/>
    </location>
</feature>
<dbReference type="Pfam" id="PF08676">
    <property type="entry name" value="MutL_C"/>
    <property type="match status" value="1"/>
</dbReference>
<dbReference type="InterPro" id="IPR042120">
    <property type="entry name" value="MutL_C_dimsub"/>
</dbReference>
<dbReference type="GO" id="GO:0016887">
    <property type="term" value="F:ATP hydrolysis activity"/>
    <property type="evidence" value="ECO:0007669"/>
    <property type="project" value="InterPro"/>
</dbReference>
<protein>
    <recommendedName>
        <fullName evidence="3">DNA mismatch repair protein PMS1</fullName>
    </recommendedName>
</protein>
<dbReference type="GO" id="GO:0004519">
    <property type="term" value="F:endonuclease activity"/>
    <property type="evidence" value="ECO:0007669"/>
    <property type="project" value="UniProtKB-KW"/>
</dbReference>
<feature type="compositionally biased region" description="Basic and acidic residues" evidence="4">
    <location>
        <begin position="474"/>
        <end position="486"/>
    </location>
</feature>
<dbReference type="Pfam" id="PF01119">
    <property type="entry name" value="DNA_mis_repair"/>
    <property type="match status" value="1"/>
</dbReference>
<keyword evidence="7" id="KW-0255">Endonuclease</keyword>
<dbReference type="Gene3D" id="3.30.1370.100">
    <property type="entry name" value="MutL, C-terminal domain, regulatory subdomain"/>
    <property type="match status" value="1"/>
</dbReference>
<feature type="region of interest" description="Disordered" evidence="4">
    <location>
        <begin position="384"/>
        <end position="515"/>
    </location>
</feature>
<dbReference type="PANTHER" id="PTHR10073">
    <property type="entry name" value="DNA MISMATCH REPAIR PROTEIN MLH, PMS, MUTL"/>
    <property type="match status" value="1"/>
</dbReference>
<dbReference type="SMART" id="SM01340">
    <property type="entry name" value="DNA_mis_repair"/>
    <property type="match status" value="1"/>
</dbReference>
<dbReference type="Pfam" id="PF13589">
    <property type="entry name" value="HATPase_c_3"/>
    <property type="match status" value="1"/>
</dbReference>
<feature type="compositionally biased region" description="Polar residues" evidence="4">
    <location>
        <begin position="683"/>
        <end position="692"/>
    </location>
</feature>
<dbReference type="GO" id="GO:0032389">
    <property type="term" value="C:MutLalpha complex"/>
    <property type="evidence" value="ECO:0007669"/>
    <property type="project" value="TreeGrafter"/>
</dbReference>
<evidence type="ECO:0000259" key="6">
    <source>
        <dbReference type="SMART" id="SM01340"/>
    </source>
</evidence>
<dbReference type="InterPro" id="IPR038973">
    <property type="entry name" value="MutL/Mlh/Pms-like"/>
</dbReference>
<dbReference type="InterPro" id="IPR036890">
    <property type="entry name" value="HATPase_C_sf"/>
</dbReference>
<gene>
    <name evidence="7" type="primary">PMS2</name>
    <name evidence="7" type="ORF">Hypma_011212</name>
</gene>
<dbReference type="EMBL" id="LUEZ02000054">
    <property type="protein sequence ID" value="RDB21677.1"/>
    <property type="molecule type" value="Genomic_DNA"/>
</dbReference>
<feature type="compositionally biased region" description="Polar residues" evidence="4">
    <location>
        <begin position="428"/>
        <end position="440"/>
    </location>
</feature>
<dbReference type="InterPro" id="IPR002099">
    <property type="entry name" value="MutL/Mlh/PMS"/>
</dbReference>
<feature type="region of interest" description="Disordered" evidence="4">
    <location>
        <begin position="531"/>
        <end position="737"/>
    </location>
</feature>
<dbReference type="GO" id="GO:0030983">
    <property type="term" value="F:mismatched DNA binding"/>
    <property type="evidence" value="ECO:0007669"/>
    <property type="project" value="InterPro"/>
</dbReference>
<evidence type="ECO:0000256" key="4">
    <source>
        <dbReference type="SAM" id="MobiDB-lite"/>
    </source>
</evidence>
<dbReference type="OrthoDB" id="10263226at2759"/>
<dbReference type="InParanoid" id="A0A369JM96"/>
<dbReference type="SUPFAM" id="SSF118116">
    <property type="entry name" value="DNA mismatch repair protein MutL"/>
    <property type="match status" value="1"/>
</dbReference>
<feature type="domain" description="DNA mismatch repair protein S5" evidence="6">
    <location>
        <begin position="220"/>
        <end position="364"/>
    </location>
</feature>
<dbReference type="PROSITE" id="PS00058">
    <property type="entry name" value="DNA_MISMATCH_REPAIR_1"/>
    <property type="match status" value="1"/>
</dbReference>
<dbReference type="InterPro" id="IPR020568">
    <property type="entry name" value="Ribosomal_Su5_D2-typ_SF"/>
</dbReference>
<accession>A0A369JM96</accession>
<evidence type="ECO:0000313" key="7">
    <source>
        <dbReference type="EMBL" id="RDB21677.1"/>
    </source>
</evidence>
<dbReference type="Gene3D" id="3.30.565.10">
    <property type="entry name" value="Histidine kinase-like ATPase, C-terminal domain"/>
    <property type="match status" value="1"/>
</dbReference>
<keyword evidence="7" id="KW-0540">Nuclease</keyword>
<dbReference type="CDD" id="cd03484">
    <property type="entry name" value="MutL_Trans_hPMS_2_like"/>
    <property type="match status" value="1"/>
</dbReference>
<dbReference type="InterPro" id="IPR014790">
    <property type="entry name" value="MutL_C"/>
</dbReference>
<dbReference type="SUPFAM" id="SSF54211">
    <property type="entry name" value="Ribosomal protein S5 domain 2-like"/>
    <property type="match status" value="1"/>
</dbReference>
<feature type="compositionally biased region" description="Basic and acidic residues" evidence="4">
    <location>
        <begin position="540"/>
        <end position="551"/>
    </location>
</feature>
<feature type="compositionally biased region" description="Basic and acidic residues" evidence="4">
    <location>
        <begin position="719"/>
        <end position="729"/>
    </location>
</feature>
<dbReference type="AlphaFoldDB" id="A0A369JM96"/>
<dbReference type="GO" id="GO:0140664">
    <property type="term" value="F:ATP-dependent DNA damage sensor activity"/>
    <property type="evidence" value="ECO:0007669"/>
    <property type="project" value="InterPro"/>
</dbReference>
<evidence type="ECO:0000256" key="2">
    <source>
        <dbReference type="ARBA" id="ARBA00022763"/>
    </source>
</evidence>
<evidence type="ECO:0000256" key="3">
    <source>
        <dbReference type="ARBA" id="ARBA00070941"/>
    </source>
</evidence>
<dbReference type="Proteomes" id="UP000076154">
    <property type="component" value="Unassembled WGS sequence"/>
</dbReference>
<dbReference type="FunCoup" id="A0A369JM96">
    <property type="interactions" value="394"/>
</dbReference>
<dbReference type="NCBIfam" id="TIGR00585">
    <property type="entry name" value="mutl"/>
    <property type="match status" value="1"/>
</dbReference>
<dbReference type="CDD" id="cd16926">
    <property type="entry name" value="HATPase_MutL-MLH-PMS-like"/>
    <property type="match status" value="1"/>
</dbReference>
<feature type="compositionally biased region" description="Polar residues" evidence="4">
    <location>
        <begin position="600"/>
        <end position="611"/>
    </location>
</feature>
<evidence type="ECO:0000313" key="8">
    <source>
        <dbReference type="Proteomes" id="UP000076154"/>
    </source>
</evidence>
<reference evidence="7" key="1">
    <citation type="submission" date="2018-04" db="EMBL/GenBank/DDBJ databases">
        <title>Whole genome sequencing of Hypsizygus marmoreus.</title>
        <authorList>
            <person name="Choi I.-G."/>
            <person name="Min B."/>
            <person name="Kim J.-G."/>
            <person name="Kim S."/>
            <person name="Oh Y.-L."/>
            <person name="Kong W.-S."/>
            <person name="Park H."/>
            <person name="Jeong J."/>
            <person name="Song E.-S."/>
        </authorList>
    </citation>
    <scope>NUCLEOTIDE SEQUENCE [LARGE SCALE GENOMIC DNA]</scope>
    <source>
        <strain evidence="7">51987-8</strain>
    </source>
</reference>
<keyword evidence="2" id="KW-0227">DNA damage</keyword>
<sequence>MAIKAIDRTSIHRITSGQVVVDLQTAVKELVENSLDAGATNIEVRFKQYGLKSIEVIDNGCGIAEQDHDSIALKHHTSKLSSFADLSTVRTFGFRGEALSSLCALSESLSVTTATEPPMGKALEMEASGKVRKRTNVARQRGTTITLTSLFAPLPVRRKELERNIKREFGKALALLNAYALGPCCTAASGVRLTVTNQVDKGQKTVQLRTSGASSTRTAVSALWGPKALDNLVDLEVAFDVERDRGAVRRVLQSQSALSADADAVPVTVKGLISKFTVGAGRTGTDRQFFYVNGRPCNLPKIQKAFNEVYRSFNATQTPFILADFNIPTESCDINVSPDKRTIFLHSEGNLIAKLKTALEETFAPARSTFDLTQTQRMTQSMLTTAATPVKRKAPTPAQVALLKSKDDSEDSEQDEGEVQLQPRSDAIRSSSPQYPSSQVDLGIDYNSEPPSQGAPAPSKEMEGDASMTGSQMVDRREEEKEAQDKEDNEQQEEDAMQVEPGGDAAIDDSRTIGRIREGWTSVTLDTSRAIWSQAVPGHPEADEPNVQRELQDEDEDKDDEDKFEEEEGPARKKRKSDLGSLIAKASRSDGKNTGKRKTPSASASTGTTRVIAQDRMRSTLAGFARSGSQVAVVKLTEEEEDEDEEEEEGEDEEDQLADQSSDAAIEERQDGTRPSSPIHAPSSESTKTIDLTSEDDGFDEPRIPPIFDVDNPPPSTLRSEKPVSRPEVIRSGSGSSFSSGDIALRFDVMKIAETWRRARHDNVSVGGGTEASGEGGIVPPRVPLAAGVSNTEDDGRAVDALARVIEKADFEKMEVVGQFNLGFIVVRRQKDVVRGEGGEEGEGRQGIMDDLFIVDQHAADEKYNFETLQATTSIKSQKLFRPQPLELTASDELLAVENIDILRQNGFEVEESQSMEGDYGHGEGGARFKLTAQPVSKSTVFDMKDLEELIHLMRDRPTGQMVRCSKARAMFAMRACRKSVMVGMPLNRHQMGLVVQHMGTMDLPWNCPHGRPTMRHLLDVTSVSSYRKRVGKVDWSAFDA</sequence>
<dbReference type="GO" id="GO:0005524">
    <property type="term" value="F:ATP binding"/>
    <property type="evidence" value="ECO:0007669"/>
    <property type="project" value="InterPro"/>
</dbReference>
<feature type="compositionally biased region" description="Acidic residues" evidence="4">
    <location>
        <begin position="408"/>
        <end position="418"/>
    </location>
</feature>
<dbReference type="FunFam" id="3.30.1370.100:FF:000001">
    <property type="entry name" value="Mismatch repair endonuclease pms1, putative"/>
    <property type="match status" value="1"/>
</dbReference>
<evidence type="ECO:0000256" key="1">
    <source>
        <dbReference type="ARBA" id="ARBA00006082"/>
    </source>
</evidence>
<dbReference type="Gene3D" id="3.30.1540.20">
    <property type="entry name" value="MutL, C-terminal domain, dimerisation subdomain"/>
    <property type="match status" value="1"/>
</dbReference>
<keyword evidence="7" id="KW-0378">Hydrolase</keyword>
<comment type="similarity">
    <text evidence="1">Belongs to the DNA mismatch repair MutL/HexB family.</text>
</comment>
<evidence type="ECO:0000259" key="5">
    <source>
        <dbReference type="SMART" id="SM00853"/>
    </source>
</evidence>
<dbReference type="SUPFAM" id="SSF55874">
    <property type="entry name" value="ATPase domain of HSP90 chaperone/DNA topoisomerase II/histidine kinase"/>
    <property type="match status" value="1"/>
</dbReference>
<dbReference type="InterPro" id="IPR014762">
    <property type="entry name" value="DNA_mismatch_repair_CS"/>
</dbReference>
<feature type="domain" description="MutL C-terminal dimerisation" evidence="5">
    <location>
        <begin position="816"/>
        <end position="987"/>
    </location>
</feature>
<dbReference type="GO" id="GO:0000710">
    <property type="term" value="P:meiotic mismatch repair"/>
    <property type="evidence" value="ECO:0007669"/>
    <property type="project" value="UniProtKB-ARBA"/>
</dbReference>
<proteinExistence type="inferred from homology"/>
<dbReference type="InterPro" id="IPR013507">
    <property type="entry name" value="DNA_mismatch_S5_2-like"/>
</dbReference>
<keyword evidence="8" id="KW-1185">Reference proteome</keyword>
<dbReference type="Gene3D" id="3.30.230.10">
    <property type="match status" value="1"/>
</dbReference>
<feature type="compositionally biased region" description="Acidic residues" evidence="4">
    <location>
        <begin position="487"/>
        <end position="497"/>
    </location>
</feature>
<comment type="caution">
    <text evidence="7">The sequence shown here is derived from an EMBL/GenBank/DDBJ whole genome shotgun (WGS) entry which is preliminary data.</text>
</comment>
<dbReference type="InterPro" id="IPR037198">
    <property type="entry name" value="MutL_C_sf"/>
</dbReference>
<dbReference type="FunFam" id="3.30.565.10:FF:000014">
    <property type="entry name" value="Mismatch repair endonuclease pms1, putative"/>
    <property type="match status" value="1"/>
</dbReference>
<dbReference type="SMART" id="SM00853">
    <property type="entry name" value="MutL_C"/>
    <property type="match status" value="1"/>
</dbReference>
<dbReference type="PANTHER" id="PTHR10073:SF52">
    <property type="entry name" value="MISMATCH REPAIR ENDONUCLEASE PMS2"/>
    <property type="match status" value="1"/>
</dbReference>
<dbReference type="InterPro" id="IPR014721">
    <property type="entry name" value="Ribsml_uS5_D2-typ_fold_subgr"/>
</dbReference>
<name>A0A369JM96_HYPMA</name>
<organism evidence="7 8">
    <name type="scientific">Hypsizygus marmoreus</name>
    <name type="common">White beech mushroom</name>
    <name type="synonym">Agaricus marmoreus</name>
    <dbReference type="NCBI Taxonomy" id="39966"/>
    <lineage>
        <taxon>Eukaryota</taxon>
        <taxon>Fungi</taxon>
        <taxon>Dikarya</taxon>
        <taxon>Basidiomycota</taxon>
        <taxon>Agaricomycotina</taxon>
        <taxon>Agaricomycetes</taxon>
        <taxon>Agaricomycetidae</taxon>
        <taxon>Agaricales</taxon>
        <taxon>Tricholomatineae</taxon>
        <taxon>Lyophyllaceae</taxon>
        <taxon>Hypsizygus</taxon>
    </lineage>
</organism>
<dbReference type="STRING" id="39966.A0A369JM96"/>